<dbReference type="InterPro" id="IPR002110">
    <property type="entry name" value="Ankyrin_rpt"/>
</dbReference>
<dbReference type="PANTHER" id="PTHR24171:SF8">
    <property type="entry name" value="BRCA1-ASSOCIATED RING DOMAIN PROTEIN 1"/>
    <property type="match status" value="1"/>
</dbReference>
<proteinExistence type="predicted"/>
<dbReference type="PROSITE" id="PS50088">
    <property type="entry name" value="ANK_REPEAT"/>
    <property type="match status" value="1"/>
</dbReference>
<name>A0A9W8TFP1_9PEZI</name>
<protein>
    <submittedName>
        <fullName evidence="4">Uncharacterized protein</fullName>
    </submittedName>
</protein>
<dbReference type="Gene3D" id="1.25.40.20">
    <property type="entry name" value="Ankyrin repeat-containing domain"/>
    <property type="match status" value="1"/>
</dbReference>
<dbReference type="GO" id="GO:0004842">
    <property type="term" value="F:ubiquitin-protein transferase activity"/>
    <property type="evidence" value="ECO:0007669"/>
    <property type="project" value="TreeGrafter"/>
</dbReference>
<feature type="repeat" description="ANK" evidence="3">
    <location>
        <begin position="51"/>
        <end position="83"/>
    </location>
</feature>
<comment type="caution">
    <text evidence="4">The sequence shown here is derived from an EMBL/GenBank/DDBJ whole genome shotgun (WGS) entry which is preliminary data.</text>
</comment>
<dbReference type="AlphaFoldDB" id="A0A9W8TFP1"/>
<evidence type="ECO:0000313" key="4">
    <source>
        <dbReference type="EMBL" id="KAJ3551442.1"/>
    </source>
</evidence>
<organism evidence="4 5">
    <name type="scientific">Xylaria arbuscula</name>
    <dbReference type="NCBI Taxonomy" id="114810"/>
    <lineage>
        <taxon>Eukaryota</taxon>
        <taxon>Fungi</taxon>
        <taxon>Dikarya</taxon>
        <taxon>Ascomycota</taxon>
        <taxon>Pezizomycotina</taxon>
        <taxon>Sordariomycetes</taxon>
        <taxon>Xylariomycetidae</taxon>
        <taxon>Xylariales</taxon>
        <taxon>Xylariaceae</taxon>
        <taxon>Xylaria</taxon>
    </lineage>
</organism>
<dbReference type="GO" id="GO:0085020">
    <property type="term" value="P:protein K6-linked ubiquitination"/>
    <property type="evidence" value="ECO:0007669"/>
    <property type="project" value="TreeGrafter"/>
</dbReference>
<gene>
    <name evidence="4" type="ORF">NPX13_g11362</name>
</gene>
<accession>A0A9W8TFP1</accession>
<dbReference type="Pfam" id="PF12796">
    <property type="entry name" value="Ank_2"/>
    <property type="match status" value="1"/>
</dbReference>
<dbReference type="EMBL" id="JANPWZ010003741">
    <property type="protein sequence ID" value="KAJ3551442.1"/>
    <property type="molecule type" value="Genomic_DNA"/>
</dbReference>
<keyword evidence="2 3" id="KW-0040">ANK repeat</keyword>
<keyword evidence="1" id="KW-0677">Repeat</keyword>
<dbReference type="Proteomes" id="UP001148614">
    <property type="component" value="Unassembled WGS sequence"/>
</dbReference>
<evidence type="ECO:0000256" key="2">
    <source>
        <dbReference type="ARBA" id="ARBA00023043"/>
    </source>
</evidence>
<dbReference type="SUPFAM" id="SSF48403">
    <property type="entry name" value="Ankyrin repeat"/>
    <property type="match status" value="1"/>
</dbReference>
<sequence>MALLLLEKGASPVAGRPRDVLDLLSSVSAGKVDEVSHLLMAGVTANSRDRLGYTAPHEAASRGVFEIVRQLISYGADVNAKTMLGRDNVLHTVVERGRNHCRCMELAPGRSSIPVLGMGHVKVVEILLHHGAVIELKRRDGLTVQEIISKELVHPKGRRCVGHYASRKFLNSGHMSLQ</sequence>
<evidence type="ECO:0000256" key="1">
    <source>
        <dbReference type="ARBA" id="ARBA00022737"/>
    </source>
</evidence>
<keyword evidence="5" id="KW-1185">Reference proteome</keyword>
<evidence type="ECO:0000313" key="5">
    <source>
        <dbReference type="Proteomes" id="UP001148614"/>
    </source>
</evidence>
<reference evidence="4" key="1">
    <citation type="submission" date="2022-07" db="EMBL/GenBank/DDBJ databases">
        <title>Genome Sequence of Xylaria arbuscula.</title>
        <authorList>
            <person name="Buettner E."/>
        </authorList>
    </citation>
    <scope>NUCLEOTIDE SEQUENCE</scope>
    <source>
        <strain evidence="4">VT107</strain>
    </source>
</reference>
<dbReference type="InterPro" id="IPR036770">
    <property type="entry name" value="Ankyrin_rpt-contain_sf"/>
</dbReference>
<dbReference type="SMART" id="SM00248">
    <property type="entry name" value="ANK"/>
    <property type="match status" value="2"/>
</dbReference>
<dbReference type="PROSITE" id="PS50297">
    <property type="entry name" value="ANK_REP_REGION"/>
    <property type="match status" value="1"/>
</dbReference>
<dbReference type="PANTHER" id="PTHR24171">
    <property type="entry name" value="ANKYRIN REPEAT DOMAIN-CONTAINING PROTEIN 39-RELATED"/>
    <property type="match status" value="1"/>
</dbReference>
<evidence type="ECO:0000256" key="3">
    <source>
        <dbReference type="PROSITE-ProRule" id="PRU00023"/>
    </source>
</evidence>